<dbReference type="InterPro" id="IPR004895">
    <property type="entry name" value="Prenylated_rab_accept_PRA1"/>
</dbReference>
<dbReference type="GeneID" id="85491925"/>
<dbReference type="RefSeq" id="XP_060453320.1">
    <property type="nucleotide sequence ID" value="XM_060604033.1"/>
</dbReference>
<keyword evidence="4 5" id="KW-0472">Membrane</keyword>
<feature type="transmembrane region" description="Helical" evidence="5">
    <location>
        <begin position="58"/>
        <end position="76"/>
    </location>
</feature>
<organism evidence="6 7">
    <name type="scientific">Cutaneotrichosporon cavernicola</name>
    <dbReference type="NCBI Taxonomy" id="279322"/>
    <lineage>
        <taxon>Eukaryota</taxon>
        <taxon>Fungi</taxon>
        <taxon>Dikarya</taxon>
        <taxon>Basidiomycota</taxon>
        <taxon>Agaricomycotina</taxon>
        <taxon>Tremellomycetes</taxon>
        <taxon>Trichosporonales</taxon>
        <taxon>Trichosporonaceae</taxon>
        <taxon>Cutaneotrichosporon</taxon>
    </lineage>
</organism>
<dbReference type="EMBL" id="AP028212">
    <property type="protein sequence ID" value="BEI88054.1"/>
    <property type="molecule type" value="Genomic_DNA"/>
</dbReference>
<keyword evidence="7" id="KW-1185">Reference proteome</keyword>
<gene>
    <name evidence="6" type="primary">YIP3</name>
    <name evidence="6" type="ORF">CcaverHIS019_0107720</name>
</gene>
<evidence type="ECO:0000256" key="4">
    <source>
        <dbReference type="ARBA" id="ARBA00023136"/>
    </source>
</evidence>
<name>A0AA48KXA0_9TREE</name>
<feature type="transmembrane region" description="Helical" evidence="5">
    <location>
        <begin position="115"/>
        <end position="140"/>
    </location>
</feature>
<evidence type="ECO:0000313" key="6">
    <source>
        <dbReference type="EMBL" id="BEI88054.1"/>
    </source>
</evidence>
<reference evidence="6" key="1">
    <citation type="journal article" date="2023" name="BMC Genomics">
        <title>Chromosome-level genome assemblies of Cutaneotrichosporon spp. (Trichosporonales, Basidiomycota) reveal imbalanced evolution between nucleotide sequences and chromosome synteny.</title>
        <authorList>
            <person name="Kobayashi Y."/>
            <person name="Kayamori A."/>
            <person name="Aoki K."/>
            <person name="Shiwa Y."/>
            <person name="Matsutani M."/>
            <person name="Fujita N."/>
            <person name="Sugita T."/>
            <person name="Iwasaki W."/>
            <person name="Tanaka N."/>
            <person name="Takashima M."/>
        </authorList>
    </citation>
    <scope>NUCLEOTIDE SEQUENCE</scope>
    <source>
        <strain evidence="6">HIS019</strain>
    </source>
</reference>
<keyword evidence="3 5" id="KW-1133">Transmembrane helix</keyword>
<dbReference type="GO" id="GO:0016020">
    <property type="term" value="C:membrane"/>
    <property type="evidence" value="ECO:0007669"/>
    <property type="project" value="UniProtKB-SubCell"/>
</dbReference>
<comment type="similarity">
    <text evidence="5">Belongs to the PRA1 family.</text>
</comment>
<dbReference type="Proteomes" id="UP001233271">
    <property type="component" value="Chromosome 1"/>
</dbReference>
<proteinExistence type="inferred from homology"/>
<keyword evidence="2 5" id="KW-0812">Transmembrane</keyword>
<evidence type="ECO:0000256" key="3">
    <source>
        <dbReference type="ARBA" id="ARBA00022989"/>
    </source>
</evidence>
<evidence type="ECO:0000313" key="7">
    <source>
        <dbReference type="Proteomes" id="UP001233271"/>
    </source>
</evidence>
<protein>
    <recommendedName>
        <fullName evidence="5">PRA1 family protein</fullName>
    </recommendedName>
</protein>
<sequence>MNMDMVGYLNSAQDTVRSLRETRLGQLRHPAEFFDYQRVSKPKDVGEYMKRAGYNIRYFSANYAIIVALLSVYSLLSSPLLLIGLVFLIGGFIGISRFITEPFEFQGRTITPQNLYIGLFLIGIPLLLLGAPISAFFWVVGASGVIVGAHAGLLEPGVESEYEGIETV</sequence>
<evidence type="ECO:0000256" key="5">
    <source>
        <dbReference type="RuleBase" id="RU363107"/>
    </source>
</evidence>
<dbReference type="AlphaFoldDB" id="A0AA48KXA0"/>
<evidence type="ECO:0000256" key="2">
    <source>
        <dbReference type="ARBA" id="ARBA00022692"/>
    </source>
</evidence>
<dbReference type="KEGG" id="ccac:CcaHIS019_0107720"/>
<comment type="subcellular location">
    <subcellularLocation>
        <location evidence="1 5">Membrane</location>
        <topology evidence="1 5">Multi-pass membrane protein</topology>
    </subcellularLocation>
</comment>
<dbReference type="GO" id="GO:0005794">
    <property type="term" value="C:Golgi apparatus"/>
    <property type="evidence" value="ECO:0007669"/>
    <property type="project" value="TreeGrafter"/>
</dbReference>
<evidence type="ECO:0000256" key="1">
    <source>
        <dbReference type="ARBA" id="ARBA00004141"/>
    </source>
</evidence>
<accession>A0AA48KXA0</accession>
<feature type="transmembrane region" description="Helical" evidence="5">
    <location>
        <begin position="82"/>
        <end position="103"/>
    </location>
</feature>
<dbReference type="PANTHER" id="PTHR19317">
    <property type="entry name" value="PRENYLATED RAB ACCEPTOR 1-RELATED"/>
    <property type="match status" value="1"/>
</dbReference>
<dbReference type="Pfam" id="PF03208">
    <property type="entry name" value="PRA1"/>
    <property type="match status" value="1"/>
</dbReference>
<dbReference type="PANTHER" id="PTHR19317:SF0">
    <property type="entry name" value="PRENYLATED RAB ACCEPTOR PROTEIN 1"/>
    <property type="match status" value="1"/>
</dbReference>